<dbReference type="OrthoDB" id="2426273at2759"/>
<name>A0A9P7B0F4_9HELO</name>
<protein>
    <recommendedName>
        <fullName evidence="3">Heterokaryon incompatibility domain-containing protein</fullName>
    </recommendedName>
</protein>
<reference evidence="1" key="1">
    <citation type="submission" date="2019-07" db="EMBL/GenBank/DDBJ databases">
        <title>Hyphodiscus hymeniophilus genome sequencing and assembly.</title>
        <authorList>
            <person name="Kramer G."/>
            <person name="Nodwell J."/>
        </authorList>
    </citation>
    <scope>NUCLEOTIDE SEQUENCE</scope>
    <source>
        <strain evidence="1">ATCC 34498</strain>
    </source>
</reference>
<dbReference type="Proteomes" id="UP000785200">
    <property type="component" value="Unassembled WGS sequence"/>
</dbReference>
<organism evidence="1 2">
    <name type="scientific">Hyphodiscus hymeniophilus</name>
    <dbReference type="NCBI Taxonomy" id="353542"/>
    <lineage>
        <taxon>Eukaryota</taxon>
        <taxon>Fungi</taxon>
        <taxon>Dikarya</taxon>
        <taxon>Ascomycota</taxon>
        <taxon>Pezizomycotina</taxon>
        <taxon>Leotiomycetes</taxon>
        <taxon>Helotiales</taxon>
        <taxon>Hyphodiscaceae</taxon>
        <taxon>Hyphodiscus</taxon>
    </lineage>
</organism>
<sequence length="676" mass="77433">MEHLPPVAKPYDPISVPFIAEEYDGGLFEDYPARRGLDLARLTKGDFQNLSLDQVGSFLQTWLFFGLLHGVLGVNFKTSEFVRIDKDGKKWLTTARLPFYLYGFYQYVKNEKERPDYTEEYVKVRNARIYPCLNLSQEVWAEFDRLPSRYNIPNPLSPEMAFSIHILAISLQVGATEICGGSPGEPTYRIVPWEKARHWRITRNNFIDQRMVSQVVRQIWTHENPIGQYYASLLGPPSRKLDHGDCDFDEKECAAMKKLPLSQVRHDSEDCQCATLLVDRAKLADIIQRDEIAVLRLIEQNGNPTLEVVSMNSEPDLEYTAMSHVWSDGWGNPMENSLPLCRVQKLIRDISATYSMPDFDVEPPQGKYHRKTKHDDRVFFWMDTLCVPRTPDHIYSRASSFTLIIPPGRPVLLTSSVIQMRDVYESAERVLVYDAELMSSTSQATYEELNMRVSCSRWIRRLWTVQEAVLAKRLIYQFADGPRMFMTGSLMWKARNKDLALNYFNSVGWDCTTQLEDYNQRTASRLLIFVWMSLLSNRSVSVESDEAICFCILMDFDLKKLMGTHESLRIQFLWTLLGDTVPLGVLFVPGPRLTAKSFSWAPASFLNCTKIGPTMNHLCSVTGDGLCAKIGPNAAFEGKKYFIKKSPVKTNPEWGGLDLHLRTDLVVILESPYVAH</sequence>
<dbReference type="PANTHER" id="PTHR39596">
    <property type="match status" value="1"/>
</dbReference>
<comment type="caution">
    <text evidence="1">The sequence shown here is derived from an EMBL/GenBank/DDBJ whole genome shotgun (WGS) entry which is preliminary data.</text>
</comment>
<dbReference type="PANTHER" id="PTHR39596:SF2">
    <property type="entry name" value="HET DOMAIN PROTEIN (AFU_ORTHOLOGUE AFUA_1G17550)-RELATED"/>
    <property type="match status" value="1"/>
</dbReference>
<accession>A0A9P7B0F4</accession>
<evidence type="ECO:0008006" key="3">
    <source>
        <dbReference type="Google" id="ProtNLM"/>
    </source>
</evidence>
<dbReference type="EMBL" id="VNKQ01000003">
    <property type="protein sequence ID" value="KAG0652125.1"/>
    <property type="molecule type" value="Genomic_DNA"/>
</dbReference>
<keyword evidence="2" id="KW-1185">Reference proteome</keyword>
<evidence type="ECO:0000313" key="1">
    <source>
        <dbReference type="EMBL" id="KAG0652125.1"/>
    </source>
</evidence>
<proteinExistence type="predicted"/>
<dbReference type="AlphaFoldDB" id="A0A9P7B0F4"/>
<evidence type="ECO:0000313" key="2">
    <source>
        <dbReference type="Proteomes" id="UP000785200"/>
    </source>
</evidence>
<gene>
    <name evidence="1" type="ORF">D0Z07_0980</name>
</gene>